<evidence type="ECO:0000313" key="2">
    <source>
        <dbReference type="EMBL" id="QII46827.1"/>
    </source>
</evidence>
<evidence type="ECO:0000313" key="3">
    <source>
        <dbReference type="Proteomes" id="UP000502928"/>
    </source>
</evidence>
<reference evidence="2 3" key="1">
    <citation type="submission" date="2020-02" db="EMBL/GenBank/DDBJ databases">
        <title>Complete genome of Muricauda sp. 501str8.</title>
        <authorList>
            <person name="Dong B."/>
            <person name="Zhu S."/>
            <person name="Yang J."/>
            <person name="Chen J."/>
        </authorList>
    </citation>
    <scope>NUCLEOTIDE SEQUENCE [LARGE SCALE GENOMIC DNA]</scope>
    <source>
        <strain evidence="2 3">501str8</strain>
    </source>
</reference>
<dbReference type="InterPro" id="IPR045391">
    <property type="entry name" value="DUF6520"/>
</dbReference>
<accession>A0A6G7J8S4</accession>
<name>A0A6G7J8S4_9FLAO</name>
<sequence>MKGKFFKLLLPAFAILMAVGLAFANENERVTQEAHYFLPGQGWQTVMIEDDCGPTGQLPCEFNGNQLYSEPDFASIPLRKP</sequence>
<evidence type="ECO:0008006" key="4">
    <source>
        <dbReference type="Google" id="ProtNLM"/>
    </source>
</evidence>
<keyword evidence="1" id="KW-0732">Signal</keyword>
<protein>
    <recommendedName>
        <fullName evidence="4">Secreted protein</fullName>
    </recommendedName>
</protein>
<dbReference type="Proteomes" id="UP000502928">
    <property type="component" value="Chromosome"/>
</dbReference>
<dbReference type="AlphaFoldDB" id="A0A6G7J8S4"/>
<dbReference type="RefSeq" id="WP_166250196.1">
    <property type="nucleotide sequence ID" value="NZ_CP049616.1"/>
</dbReference>
<gene>
    <name evidence="2" type="ORF">GVT53_19795</name>
</gene>
<dbReference type="KEGG" id="mut:GVT53_19795"/>
<feature type="chain" id="PRO_5026321740" description="Secreted protein" evidence="1">
    <location>
        <begin position="25"/>
        <end position="81"/>
    </location>
</feature>
<proteinExistence type="predicted"/>
<organism evidence="2 3">
    <name type="scientific">Flagellimonas oceani</name>
    <dbReference type="NCBI Taxonomy" id="2698672"/>
    <lineage>
        <taxon>Bacteria</taxon>
        <taxon>Pseudomonadati</taxon>
        <taxon>Bacteroidota</taxon>
        <taxon>Flavobacteriia</taxon>
        <taxon>Flavobacteriales</taxon>
        <taxon>Flavobacteriaceae</taxon>
        <taxon>Flagellimonas</taxon>
    </lineage>
</organism>
<dbReference type="Pfam" id="PF20130">
    <property type="entry name" value="DUF6520"/>
    <property type="match status" value="1"/>
</dbReference>
<feature type="signal peptide" evidence="1">
    <location>
        <begin position="1"/>
        <end position="24"/>
    </location>
</feature>
<evidence type="ECO:0000256" key="1">
    <source>
        <dbReference type="SAM" id="SignalP"/>
    </source>
</evidence>
<keyword evidence="3" id="KW-1185">Reference proteome</keyword>
<dbReference type="EMBL" id="CP049616">
    <property type="protein sequence ID" value="QII46827.1"/>
    <property type="molecule type" value="Genomic_DNA"/>
</dbReference>